<dbReference type="EMBL" id="CP000853">
    <property type="protein sequence ID" value="ABW19230.1"/>
    <property type="molecule type" value="Genomic_DNA"/>
</dbReference>
<dbReference type="eggNOG" id="ENOG5032VMK">
    <property type="taxonomic scope" value="Bacteria"/>
</dbReference>
<proteinExistence type="predicted"/>
<protein>
    <submittedName>
        <fullName evidence="1">Uncharacterized protein</fullName>
    </submittedName>
</protein>
<name>A8MGK7_ALKOO</name>
<organism evidence="1 2">
    <name type="scientific">Alkaliphilus oremlandii (strain OhILAs)</name>
    <name type="common">Clostridium oremlandii (strain OhILAs)</name>
    <dbReference type="NCBI Taxonomy" id="350688"/>
    <lineage>
        <taxon>Bacteria</taxon>
        <taxon>Bacillati</taxon>
        <taxon>Bacillota</taxon>
        <taxon>Clostridia</taxon>
        <taxon>Peptostreptococcales</taxon>
        <taxon>Natronincolaceae</taxon>
        <taxon>Alkaliphilus</taxon>
    </lineage>
</organism>
<dbReference type="RefSeq" id="WP_012159542.1">
    <property type="nucleotide sequence ID" value="NC_009922.1"/>
</dbReference>
<dbReference type="Proteomes" id="UP000000269">
    <property type="component" value="Chromosome"/>
</dbReference>
<dbReference type="KEGG" id="aoe:Clos_1690"/>
<reference evidence="2" key="1">
    <citation type="submission" date="2007-10" db="EMBL/GenBank/DDBJ databases">
        <title>Complete genome of Alkaliphilus oremlandii OhILAs.</title>
        <authorList>
            <person name="Copeland A."/>
            <person name="Lucas S."/>
            <person name="Lapidus A."/>
            <person name="Barry K."/>
            <person name="Detter J.C."/>
            <person name="Glavina del Rio T."/>
            <person name="Hammon N."/>
            <person name="Israni S."/>
            <person name="Dalin E."/>
            <person name="Tice H."/>
            <person name="Pitluck S."/>
            <person name="Chain P."/>
            <person name="Malfatti S."/>
            <person name="Shin M."/>
            <person name="Vergez L."/>
            <person name="Schmutz J."/>
            <person name="Larimer F."/>
            <person name="Land M."/>
            <person name="Hauser L."/>
            <person name="Kyrpides N."/>
            <person name="Mikhailova N."/>
            <person name="Stolz J.F."/>
            <person name="Dawson A."/>
            <person name="Fisher E."/>
            <person name="Crable B."/>
            <person name="Perera E."/>
            <person name="Lisak J."/>
            <person name="Ranganathan M."/>
            <person name="Basu P."/>
            <person name="Richardson P."/>
        </authorList>
    </citation>
    <scope>NUCLEOTIDE SEQUENCE [LARGE SCALE GENOMIC DNA]</scope>
    <source>
        <strain evidence="2">OhILAs</strain>
    </source>
</reference>
<evidence type="ECO:0000313" key="1">
    <source>
        <dbReference type="EMBL" id="ABW19230.1"/>
    </source>
</evidence>
<evidence type="ECO:0000313" key="2">
    <source>
        <dbReference type="Proteomes" id="UP000000269"/>
    </source>
</evidence>
<sequence>MAFVAGYEFIIQNDLGILFNFYLNEKKCIEYIASDKKGIWKDKNVVLEEPANNFCVEVHGTTLHLLSFHENGALYYSKFEDGLWQSHLIAEYPVTRQKVLYPTLKLIDHQIHIFYYLIDTEHKRKAYLLHMHFHNNKYHNNHVTTISSNSYFNSFKVFPTKDSIFILYSSLVHEFEQIFISKLNLHSGKWNNPICITESKDKKIYIDGLLDHDHKFHILWSKYDDEYLVVQYLNLSLDTLSGDLDAPKPISLSSKSSCSFPTLVYYQKALWAIWVEMNKIISSYTLDNGRTWSKYFIHEDTRKFDFKRYRYSSSKKQEENHILCDFVFGSLYPDIQFLGFGGETRDDIPTDQ</sequence>
<accession>A8MGK7</accession>
<dbReference type="HOGENOM" id="CLU_049859_0_0_9"/>
<dbReference type="AlphaFoldDB" id="A8MGK7"/>
<keyword evidence="2" id="KW-1185">Reference proteome</keyword>
<dbReference type="OrthoDB" id="1706352at2"/>
<dbReference type="STRING" id="350688.Clos_1690"/>
<gene>
    <name evidence="1" type="ordered locus">Clos_1690</name>
</gene>